<dbReference type="SUPFAM" id="SSF109604">
    <property type="entry name" value="HD-domain/PDEase-like"/>
    <property type="match status" value="1"/>
</dbReference>
<dbReference type="FunFam" id="1.10.3210.10:FF:000026">
    <property type="entry name" value="Metal-dependent phosphohydrolase"/>
    <property type="match status" value="1"/>
</dbReference>
<reference evidence="2" key="2">
    <citation type="submission" date="2015-10" db="EMBL/GenBank/DDBJ databases">
        <authorList>
            <person name="Gilbert D.G."/>
        </authorList>
    </citation>
    <scope>NUCLEOTIDE SEQUENCE</scope>
    <source>
        <strain evidence="2">GO-13</strain>
    </source>
</reference>
<reference evidence="3 5" key="3">
    <citation type="submission" date="2023-03" db="EMBL/GenBank/DDBJ databases">
        <title>Agriculturally important microbes genome sequencing.</title>
        <authorList>
            <person name="Dunlap C."/>
        </authorList>
    </citation>
    <scope>NUCLEOTIDE SEQUENCE [LARGE SCALE GENOMIC DNA]</scope>
    <source>
        <strain evidence="3 5">CBP-3203</strain>
    </source>
</reference>
<comment type="caution">
    <text evidence="2">The sequence shown here is derived from an EMBL/GenBank/DDBJ whole genome shotgun (WGS) entry which is preliminary data.</text>
</comment>
<dbReference type="GO" id="GO:0008832">
    <property type="term" value="F:dGTPase activity"/>
    <property type="evidence" value="ECO:0007669"/>
    <property type="project" value="TreeGrafter"/>
</dbReference>
<evidence type="ECO:0000259" key="1">
    <source>
        <dbReference type="PROSITE" id="PS51831"/>
    </source>
</evidence>
<sequence>MKINDRLYGEADVEPVLDELIRSGSVQRLKGVHQGGASFLVNPGWNVTRYEHSLGVMLLIRKLGGSLEEQIAGLLHDVSHTAFSHVIDDVFQMVNEDYHEQIFSGWVRHSDIPDILHTYGFSHEKLLYDDSKWTLLEQPAPALCADRIDYTLRDSLAYGFAEKDEIAEFIETGLTVFEGEICCTSISAAEWFTRLYYREVVDFFMHPLNLYGLKLVSKVLKQALEMRLITKDDILKTDDELIAVLNESHGLKGELKKLSTAKQRVKQGGPNDFTFHQTLKTRLIDPQVIQNGRKAPASSLSENVRQMTETAADAMEKGAYVKVSQ</sequence>
<dbReference type="InterPro" id="IPR006674">
    <property type="entry name" value="HD_domain"/>
</dbReference>
<dbReference type="Proteomes" id="UP000036168">
    <property type="component" value="Unassembled WGS sequence"/>
</dbReference>
<proteinExistence type="predicted"/>
<dbReference type="RefSeq" id="WP_048354995.1">
    <property type="nucleotide sequence ID" value="NZ_CP023481.1"/>
</dbReference>
<dbReference type="SMART" id="SM00471">
    <property type="entry name" value="HDc"/>
    <property type="match status" value="1"/>
</dbReference>
<name>A0A0T6BKS8_9BACI</name>
<dbReference type="AlphaFoldDB" id="A0A0T6BKS8"/>
<dbReference type="PROSITE" id="PS51831">
    <property type="entry name" value="HD"/>
    <property type="match status" value="1"/>
</dbReference>
<dbReference type="GO" id="GO:0006203">
    <property type="term" value="P:dGTP catabolic process"/>
    <property type="evidence" value="ECO:0007669"/>
    <property type="project" value="TreeGrafter"/>
</dbReference>
<dbReference type="EMBL" id="JARRTL010000006">
    <property type="protein sequence ID" value="MEC0484169.1"/>
    <property type="molecule type" value="Genomic_DNA"/>
</dbReference>
<evidence type="ECO:0000313" key="2">
    <source>
        <dbReference type="EMBL" id="KRT90466.1"/>
    </source>
</evidence>
<dbReference type="CDD" id="cd00077">
    <property type="entry name" value="HDc"/>
    <property type="match status" value="1"/>
</dbReference>
<keyword evidence="5" id="KW-1185">Reference proteome</keyword>
<evidence type="ECO:0000313" key="5">
    <source>
        <dbReference type="Proteomes" id="UP001341297"/>
    </source>
</evidence>
<accession>A0A0T6BKS8</accession>
<protein>
    <submittedName>
        <fullName evidence="3">HD domain-containing protein</fullName>
    </submittedName>
</protein>
<evidence type="ECO:0000313" key="3">
    <source>
        <dbReference type="EMBL" id="MEC0484169.1"/>
    </source>
</evidence>
<organism evidence="2 4">
    <name type="scientific">Bacillus glycinifermentans</name>
    <dbReference type="NCBI Taxonomy" id="1664069"/>
    <lineage>
        <taxon>Bacteria</taxon>
        <taxon>Bacillati</taxon>
        <taxon>Bacillota</taxon>
        <taxon>Bacilli</taxon>
        <taxon>Bacillales</taxon>
        <taxon>Bacillaceae</taxon>
        <taxon>Bacillus</taxon>
    </lineage>
</organism>
<dbReference type="STRING" id="1664069.BGLY_4108"/>
<feature type="domain" description="HD" evidence="1">
    <location>
        <begin position="49"/>
        <end position="151"/>
    </location>
</feature>
<gene>
    <name evidence="2" type="ORF">AB447_207760</name>
    <name evidence="3" type="ORF">P8828_04760</name>
</gene>
<evidence type="ECO:0000313" key="4">
    <source>
        <dbReference type="Proteomes" id="UP000036168"/>
    </source>
</evidence>
<dbReference type="PANTHER" id="PTHR11373">
    <property type="entry name" value="DEOXYNUCLEOSIDE TRIPHOSPHATE TRIPHOSPHOHYDROLASE"/>
    <property type="match status" value="1"/>
</dbReference>
<dbReference type="Gene3D" id="1.10.3210.10">
    <property type="entry name" value="Hypothetical protein af1432"/>
    <property type="match status" value="1"/>
</dbReference>
<dbReference type="EMBL" id="LECW02000045">
    <property type="protein sequence ID" value="KRT90466.1"/>
    <property type="molecule type" value="Genomic_DNA"/>
</dbReference>
<dbReference type="PANTHER" id="PTHR11373:SF41">
    <property type="entry name" value="METAL-DEPENDENT PHOSPHOHYDROLASE"/>
    <property type="match status" value="1"/>
</dbReference>
<dbReference type="Proteomes" id="UP001341297">
    <property type="component" value="Unassembled WGS sequence"/>
</dbReference>
<dbReference type="Pfam" id="PF01966">
    <property type="entry name" value="HD"/>
    <property type="match status" value="1"/>
</dbReference>
<reference evidence="2 4" key="1">
    <citation type="journal article" date="2015" name="Int. J. Syst. Evol. Microbiol.">
        <title>Bacillus glycinifermentans sp. nov., isolated from fermented soybean paste.</title>
        <authorList>
            <person name="Kim S.J."/>
            <person name="Dunlap C.A."/>
            <person name="Kwon S.W."/>
            <person name="Rooney A.P."/>
        </authorList>
    </citation>
    <scope>NUCLEOTIDE SEQUENCE [LARGE SCALE GENOMIC DNA]</scope>
    <source>
        <strain evidence="2 4">GO-13</strain>
    </source>
</reference>
<dbReference type="InterPro" id="IPR003607">
    <property type="entry name" value="HD/PDEase_dom"/>
</dbReference>
<dbReference type="InterPro" id="IPR050135">
    <property type="entry name" value="dGTPase-like"/>
</dbReference>